<comment type="caution">
    <text evidence="7">The sequence shown here is derived from an EMBL/GenBank/DDBJ whole genome shotgun (WGS) entry which is preliminary data.</text>
</comment>
<evidence type="ECO:0000256" key="2">
    <source>
        <dbReference type="ARBA" id="ARBA00022741"/>
    </source>
</evidence>
<dbReference type="PANTHER" id="PTHR10903:SF179">
    <property type="entry name" value="GTPASE IMAP FAMILY MEMBER 8"/>
    <property type="match status" value="1"/>
</dbReference>
<dbReference type="EMBL" id="JAFHDT010000024">
    <property type="protein sequence ID" value="KAI7792154.1"/>
    <property type="molecule type" value="Genomic_DNA"/>
</dbReference>
<dbReference type="Proteomes" id="UP001059041">
    <property type="component" value="Linkage Group LG24"/>
</dbReference>
<dbReference type="InterPro" id="IPR006703">
    <property type="entry name" value="G_AIG1"/>
</dbReference>
<sequence>METCTVAGRQLTVVDTPGWWMNYFTQDSTAFDKQEIVNSVYSCSPGPHAFALVVRVDRSFTEIYRRAIEEHLELVSKEIWRHTILLFTFGDWLGDTTIEQHIESEGKMLQWLVERCGDWYHVLNNRSPGNGFQIAELLEKIEDMIAGTGMSHFEIDMRIVEEIERKKQEEASRVKLRCENVLRKRQMLKAFKGKVILLGAKHTGKTSAARCILGNCEELTDNQKPLSGSATINEKKVDIMDTPGWTTEYPDSEFNKELLNVKEIGFSEHSLPDTSGDLTIPNTDSSHLQIQNQALACTGIRLCNRNLSRRNIRQKLIVVLNASECLYQNEPFIGVNRTERPEIRHELQTLSTESQEGRRSERPRLLYQRCTPYTGQTAKKTAFLDFVLSGSLQDLIDQWGDSNIEELEAFIDSYFEMVWQETKAGESSNRSPINCEISGITESGLEYMASIDRKLSKLDILEDVQKDLKELKQNLEHFSRILQELKGRSKEPCLSSQPCEATGLSENGERD</sequence>
<dbReference type="InterPro" id="IPR045058">
    <property type="entry name" value="GIMA/IAN/Toc"/>
</dbReference>
<feature type="region of interest" description="Disordered" evidence="5">
    <location>
        <begin position="489"/>
        <end position="511"/>
    </location>
</feature>
<evidence type="ECO:0000256" key="1">
    <source>
        <dbReference type="ARBA" id="ARBA00008535"/>
    </source>
</evidence>
<dbReference type="GO" id="GO:0005525">
    <property type="term" value="F:GTP binding"/>
    <property type="evidence" value="ECO:0007669"/>
    <property type="project" value="UniProtKB-KW"/>
</dbReference>
<gene>
    <name evidence="7" type="ORF">IRJ41_021954</name>
</gene>
<organism evidence="7 8">
    <name type="scientific">Triplophysa rosa</name>
    <name type="common">Cave loach</name>
    <dbReference type="NCBI Taxonomy" id="992332"/>
    <lineage>
        <taxon>Eukaryota</taxon>
        <taxon>Metazoa</taxon>
        <taxon>Chordata</taxon>
        <taxon>Craniata</taxon>
        <taxon>Vertebrata</taxon>
        <taxon>Euteleostomi</taxon>
        <taxon>Actinopterygii</taxon>
        <taxon>Neopterygii</taxon>
        <taxon>Teleostei</taxon>
        <taxon>Ostariophysi</taxon>
        <taxon>Cypriniformes</taxon>
        <taxon>Nemacheilidae</taxon>
        <taxon>Triplophysa</taxon>
    </lineage>
</organism>
<evidence type="ECO:0000256" key="4">
    <source>
        <dbReference type="SAM" id="Coils"/>
    </source>
</evidence>
<evidence type="ECO:0000313" key="8">
    <source>
        <dbReference type="Proteomes" id="UP001059041"/>
    </source>
</evidence>
<evidence type="ECO:0000256" key="5">
    <source>
        <dbReference type="SAM" id="MobiDB-lite"/>
    </source>
</evidence>
<name>A0A9W7WAZ1_TRIRA</name>
<evidence type="ECO:0000259" key="6">
    <source>
        <dbReference type="PROSITE" id="PS51720"/>
    </source>
</evidence>
<dbReference type="PANTHER" id="PTHR10903">
    <property type="entry name" value="GTPASE, IMAP FAMILY MEMBER-RELATED"/>
    <property type="match status" value="1"/>
</dbReference>
<dbReference type="Gene3D" id="3.40.50.300">
    <property type="entry name" value="P-loop containing nucleotide triphosphate hydrolases"/>
    <property type="match status" value="1"/>
</dbReference>
<dbReference type="SUPFAM" id="SSF52540">
    <property type="entry name" value="P-loop containing nucleoside triphosphate hydrolases"/>
    <property type="match status" value="2"/>
</dbReference>
<protein>
    <submittedName>
        <fullName evidence="7">GTPase IMAP family member 8</fullName>
    </submittedName>
</protein>
<keyword evidence="2" id="KW-0547">Nucleotide-binding</keyword>
<keyword evidence="8" id="KW-1185">Reference proteome</keyword>
<proteinExistence type="inferred from homology"/>
<dbReference type="InterPro" id="IPR027417">
    <property type="entry name" value="P-loop_NTPase"/>
</dbReference>
<evidence type="ECO:0000313" key="7">
    <source>
        <dbReference type="EMBL" id="KAI7792154.1"/>
    </source>
</evidence>
<comment type="similarity">
    <text evidence="1">Belongs to the TRAFAC class TrmE-Era-EngA-EngB-Septin-like GTPase superfamily. AIG1/Toc34/Toc159-like paraseptin GTPase family. IAN subfamily.</text>
</comment>
<accession>A0A9W7WAZ1</accession>
<keyword evidence="3" id="KW-0342">GTP-binding</keyword>
<dbReference type="PROSITE" id="PS51720">
    <property type="entry name" value="G_AIG1"/>
    <property type="match status" value="1"/>
</dbReference>
<dbReference type="AlphaFoldDB" id="A0A9W7WAZ1"/>
<evidence type="ECO:0000256" key="3">
    <source>
        <dbReference type="ARBA" id="ARBA00023134"/>
    </source>
</evidence>
<reference evidence="7" key="1">
    <citation type="submission" date="2021-02" db="EMBL/GenBank/DDBJ databases">
        <title>Comparative genomics reveals that relaxation of natural selection precedes convergent phenotypic evolution of cavefish.</title>
        <authorList>
            <person name="Peng Z."/>
        </authorList>
    </citation>
    <scope>NUCLEOTIDE SEQUENCE</scope>
    <source>
        <tissue evidence="7">Muscle</tissue>
    </source>
</reference>
<keyword evidence="4" id="KW-0175">Coiled coil</keyword>
<feature type="domain" description="AIG1-type G" evidence="6">
    <location>
        <begin position="1"/>
        <end position="162"/>
    </location>
</feature>
<feature type="coiled-coil region" evidence="4">
    <location>
        <begin position="454"/>
        <end position="488"/>
    </location>
</feature>
<dbReference type="Pfam" id="PF04548">
    <property type="entry name" value="AIG1"/>
    <property type="match status" value="1"/>
</dbReference>